<gene>
    <name evidence="20" type="ORF">KF707C_25290</name>
</gene>
<evidence type="ECO:0000256" key="5">
    <source>
        <dbReference type="ARBA" id="ARBA00022496"/>
    </source>
</evidence>
<dbReference type="InterPro" id="IPR000531">
    <property type="entry name" value="Beta-barrel_TonB"/>
</dbReference>
<dbReference type="GO" id="GO:0015344">
    <property type="term" value="F:siderophore uptake transmembrane transporter activity"/>
    <property type="evidence" value="ECO:0007669"/>
    <property type="project" value="TreeGrafter"/>
</dbReference>
<dbReference type="InterPro" id="IPR036942">
    <property type="entry name" value="Beta-barrel_TonB_sf"/>
</dbReference>
<feature type="domain" description="TonB-dependent receptor plug" evidence="19">
    <location>
        <begin position="75"/>
        <end position="173"/>
    </location>
</feature>
<keyword evidence="10 16" id="KW-0798">TonB box</keyword>
<dbReference type="InterPro" id="IPR039426">
    <property type="entry name" value="TonB-dep_rcpt-like"/>
</dbReference>
<evidence type="ECO:0000256" key="12">
    <source>
        <dbReference type="ARBA" id="ARBA00023170"/>
    </source>
</evidence>
<evidence type="ECO:0000256" key="8">
    <source>
        <dbReference type="ARBA" id="ARBA00023004"/>
    </source>
</evidence>
<dbReference type="GO" id="GO:0038023">
    <property type="term" value="F:signaling receptor activity"/>
    <property type="evidence" value="ECO:0007669"/>
    <property type="project" value="InterPro"/>
</dbReference>
<dbReference type="AlphaFoldDB" id="A0AAD1FFJ8"/>
<proteinExistence type="inferred from homology"/>
<evidence type="ECO:0000256" key="2">
    <source>
        <dbReference type="ARBA" id="ARBA00009810"/>
    </source>
</evidence>
<keyword evidence="6 14" id="KW-0812">Transmembrane</keyword>
<dbReference type="NCBIfam" id="TIGR01783">
    <property type="entry name" value="TonB-siderophor"/>
    <property type="match status" value="1"/>
</dbReference>
<evidence type="ECO:0000256" key="7">
    <source>
        <dbReference type="ARBA" id="ARBA00022729"/>
    </source>
</evidence>
<dbReference type="Pfam" id="PF07715">
    <property type="entry name" value="Plug"/>
    <property type="match status" value="1"/>
</dbReference>
<organism evidence="20 21">
    <name type="scientific">Metapseudomonas furukawaii</name>
    <name type="common">Pseudomonas furukawaii</name>
    <dbReference type="NCBI Taxonomy" id="1149133"/>
    <lineage>
        <taxon>Bacteria</taxon>
        <taxon>Pseudomonadati</taxon>
        <taxon>Pseudomonadota</taxon>
        <taxon>Gammaproteobacteria</taxon>
        <taxon>Pseudomonadales</taxon>
        <taxon>Pseudomonadaceae</taxon>
        <taxon>Metapseudomonas</taxon>
    </lineage>
</organism>
<name>A0AAD1FFJ8_METFU</name>
<dbReference type="Pfam" id="PF00593">
    <property type="entry name" value="TonB_dep_Rec_b-barrel"/>
    <property type="match status" value="1"/>
</dbReference>
<evidence type="ECO:0000259" key="18">
    <source>
        <dbReference type="Pfam" id="PF00593"/>
    </source>
</evidence>
<sequence length="724" mass="79483">MFTRHTRHPLSIAVLGVTLALQAGAGFAQDRSKTEGALELGATAITDERLGETTEGTGSYTTGTTRSATRLALSPRETPQSISVITRQQMDDQNLTSLSDVLAKTPGVTVSGFDSSRATFSARGFEIDNFQIDGIPAAFRFGNGIDQADMVIYDRVEVLRGSNGLLSGFGSPSATVNLVRKRPTRELSGYASTSAGSWDTYRGEFDIGGALTSEGNVRGRFVSAYEDRQSFMDHLSEKKQVFYGILETDITDDLLLSAGLSRQTNRPEGSSWGDSTPVYDSNGDEFALPRSFNPGTRWSQWDNTTDNAFVTLEQRLANDWVVKGSIAHTRTDSPITLGSAGSGNPNPVDGSGMGIWLGKYRYEAVQNAYDLHASGPFQLMGREHELMAGVSHRDIDHDATNWPFLFGMADNIFNWNGNFPKPDWGNPIYRDETELKETAAYLASRLKPSDDLSIILGARVSDWQLDTTRNLFATGSRTRVQDAQESGVVVPYAGVVYDLDRTYSVYASYTRIFKPHESEKDASGALIEPEEGDAYELGLKGEFFDGRLNASAALFHVKQDNLADLVGTDPATNAGIYRAISGAETRGIEFEVAGELARNWQVQGGYTHRVTRDGDDDKVSTTEPEDLFRLSTAYRLPGRFDKLTLGGSASYQSRIWTDDITPRYTQGSYWLLDAMARYQLTEQVSLAVNGNNLTDEKYFSSIGNFGGAIYGDPRNYTLSARLDF</sequence>
<evidence type="ECO:0000256" key="15">
    <source>
        <dbReference type="PROSITE-ProRule" id="PRU10144"/>
    </source>
</evidence>
<evidence type="ECO:0000256" key="4">
    <source>
        <dbReference type="ARBA" id="ARBA00022452"/>
    </source>
</evidence>
<dbReference type="Gene3D" id="2.40.170.20">
    <property type="entry name" value="TonB-dependent receptor, beta-barrel domain"/>
    <property type="match status" value="1"/>
</dbReference>
<dbReference type="InterPro" id="IPR010105">
    <property type="entry name" value="TonB_sidphr_rcpt"/>
</dbReference>
<dbReference type="InterPro" id="IPR010917">
    <property type="entry name" value="TonB_rcpt_CS"/>
</dbReference>
<keyword evidence="4 14" id="KW-1134">Transmembrane beta strand</keyword>
<keyword evidence="5" id="KW-0410">Iron transport</keyword>
<evidence type="ECO:0000256" key="6">
    <source>
        <dbReference type="ARBA" id="ARBA00022692"/>
    </source>
</evidence>
<dbReference type="EMBL" id="AP014862">
    <property type="protein sequence ID" value="BAU74217.1"/>
    <property type="molecule type" value="Genomic_DNA"/>
</dbReference>
<feature type="short sequence motif" description="TonB C-terminal box" evidence="15">
    <location>
        <begin position="707"/>
        <end position="724"/>
    </location>
</feature>
<reference evidence="20 21" key="2">
    <citation type="journal article" date="2017" name="Int. J. Syst. Evol. Microbiol.">
        <title>Pseudomonas furukawaii sp. nov., a polychlorinated biphenyl-degrading bacterium isolated from biphenyl-contaminated soil in Japan.</title>
        <authorList>
            <person name="Kimura N."/>
            <person name="Watanabe T."/>
            <person name="Suenaga H."/>
            <person name="Fujihara H."/>
            <person name="Futagami T."/>
            <person name="Goto M."/>
            <person name="Hanada S."/>
            <person name="Hirose J."/>
        </authorList>
    </citation>
    <scope>NUCLEOTIDE SEQUENCE [LARGE SCALE GENOMIC DNA]</scope>
    <source>
        <strain evidence="21">DSM 10086 / NBRC 110670 / KF707</strain>
    </source>
</reference>
<dbReference type="InterPro" id="IPR012910">
    <property type="entry name" value="Plug_dom"/>
</dbReference>
<dbReference type="KEGG" id="pfuw:KF707C_25290"/>
<keyword evidence="13 14" id="KW-0998">Cell outer membrane</keyword>
<dbReference type="PROSITE" id="PS52016">
    <property type="entry name" value="TONB_DEPENDENT_REC_3"/>
    <property type="match status" value="1"/>
</dbReference>
<dbReference type="InterPro" id="IPR037066">
    <property type="entry name" value="Plug_dom_sf"/>
</dbReference>
<evidence type="ECO:0000259" key="19">
    <source>
        <dbReference type="Pfam" id="PF07715"/>
    </source>
</evidence>
<comment type="subcellular location">
    <subcellularLocation>
        <location evidence="1 14">Cell outer membrane</location>
        <topology evidence="1 14">Multi-pass membrane protein</topology>
    </subcellularLocation>
</comment>
<keyword evidence="21" id="KW-1185">Reference proteome</keyword>
<evidence type="ECO:0000256" key="11">
    <source>
        <dbReference type="ARBA" id="ARBA00023136"/>
    </source>
</evidence>
<dbReference type="RefSeq" id="WP_003449080.1">
    <property type="nucleotide sequence ID" value="NZ_AJMR01000056.1"/>
</dbReference>
<dbReference type="GO" id="GO:0009279">
    <property type="term" value="C:cell outer membrane"/>
    <property type="evidence" value="ECO:0007669"/>
    <property type="project" value="UniProtKB-SubCell"/>
</dbReference>
<evidence type="ECO:0000256" key="16">
    <source>
        <dbReference type="RuleBase" id="RU003357"/>
    </source>
</evidence>
<keyword evidence="9" id="KW-0406">Ion transport</keyword>
<keyword evidence="3 14" id="KW-0813">Transport</keyword>
<keyword evidence="8" id="KW-0408">Iron</keyword>
<feature type="signal peptide" evidence="17">
    <location>
        <begin position="1"/>
        <end position="28"/>
    </location>
</feature>
<evidence type="ECO:0000256" key="3">
    <source>
        <dbReference type="ARBA" id="ARBA00022448"/>
    </source>
</evidence>
<dbReference type="GO" id="GO:0015891">
    <property type="term" value="P:siderophore transport"/>
    <property type="evidence" value="ECO:0007669"/>
    <property type="project" value="InterPro"/>
</dbReference>
<keyword evidence="7 17" id="KW-0732">Signal</keyword>
<evidence type="ECO:0000256" key="9">
    <source>
        <dbReference type="ARBA" id="ARBA00023065"/>
    </source>
</evidence>
<evidence type="ECO:0000256" key="1">
    <source>
        <dbReference type="ARBA" id="ARBA00004571"/>
    </source>
</evidence>
<evidence type="ECO:0000256" key="14">
    <source>
        <dbReference type="PROSITE-ProRule" id="PRU01360"/>
    </source>
</evidence>
<accession>A0AAD1FFJ8</accession>
<reference evidence="21" key="1">
    <citation type="submission" date="2015-05" db="EMBL/GenBank/DDBJ databases">
        <title>Draft genome sequencing of a biphenyl-degrading bacterium, Pseudomonas balearica KF707 (=NBRC110670).</title>
        <authorList>
            <person name="Kimura N."/>
            <person name="Hirose J."/>
            <person name="Watanabe T."/>
            <person name="Suenaga H."/>
            <person name="Fujihara H."/>
            <person name="Noguchi M."/>
            <person name="Hashimoto M."/>
            <person name="Shimodaira J."/>
            <person name="Tsuchikane K."/>
            <person name="Hosoyama A."/>
            <person name="Yamazoe A."/>
            <person name="Fujita N."/>
            <person name="Furukawa K."/>
        </authorList>
    </citation>
    <scope>NUCLEOTIDE SEQUENCE [LARGE SCALE GENOMIC DNA]</scope>
    <source>
        <strain evidence="21">DSM 10086 / NBRC 110670 / KF707</strain>
    </source>
</reference>
<keyword evidence="11 14" id="KW-0472">Membrane</keyword>
<evidence type="ECO:0000313" key="21">
    <source>
        <dbReference type="Proteomes" id="UP000218554"/>
    </source>
</evidence>
<evidence type="ECO:0000256" key="13">
    <source>
        <dbReference type="ARBA" id="ARBA00023237"/>
    </source>
</evidence>
<dbReference type="SUPFAM" id="SSF56935">
    <property type="entry name" value="Porins"/>
    <property type="match status" value="1"/>
</dbReference>
<dbReference type="CDD" id="cd01347">
    <property type="entry name" value="ligand_gated_channel"/>
    <property type="match status" value="1"/>
</dbReference>
<keyword evidence="12 20" id="KW-0675">Receptor</keyword>
<dbReference type="PROSITE" id="PS01156">
    <property type="entry name" value="TONB_DEPENDENT_REC_2"/>
    <property type="match status" value="1"/>
</dbReference>
<dbReference type="FunFam" id="2.170.130.10:FF:000010">
    <property type="entry name" value="Ferripyoverdine receptor"/>
    <property type="match status" value="1"/>
</dbReference>
<evidence type="ECO:0000256" key="17">
    <source>
        <dbReference type="SAM" id="SignalP"/>
    </source>
</evidence>
<protein>
    <submittedName>
        <fullName evidence="20">TonB-dependent siderophore receptor</fullName>
    </submittedName>
</protein>
<feature type="chain" id="PRO_5042260927" evidence="17">
    <location>
        <begin position="29"/>
        <end position="724"/>
    </location>
</feature>
<dbReference type="PANTHER" id="PTHR32552">
    <property type="entry name" value="FERRICHROME IRON RECEPTOR-RELATED"/>
    <property type="match status" value="1"/>
</dbReference>
<evidence type="ECO:0000256" key="10">
    <source>
        <dbReference type="ARBA" id="ARBA00023077"/>
    </source>
</evidence>
<feature type="domain" description="TonB-dependent receptor-like beta-barrel" evidence="18">
    <location>
        <begin position="278"/>
        <end position="693"/>
    </location>
</feature>
<dbReference type="Gene3D" id="2.170.130.10">
    <property type="entry name" value="TonB-dependent receptor, plug domain"/>
    <property type="match status" value="1"/>
</dbReference>
<dbReference type="Proteomes" id="UP000218554">
    <property type="component" value="Chromosome"/>
</dbReference>
<comment type="similarity">
    <text evidence="2 14 16">Belongs to the TonB-dependent receptor family.</text>
</comment>
<dbReference type="PANTHER" id="PTHR32552:SF74">
    <property type="entry name" value="HYDROXAMATE SIDEROPHORE RECEPTOR FHUE"/>
    <property type="match status" value="1"/>
</dbReference>
<evidence type="ECO:0000313" key="20">
    <source>
        <dbReference type="EMBL" id="BAU74217.1"/>
    </source>
</evidence>